<protein>
    <submittedName>
        <fullName evidence="2">Uncharacterized protein</fullName>
    </submittedName>
</protein>
<dbReference type="Proteomes" id="UP000694389">
    <property type="component" value="Unassembled WGS sequence"/>
</dbReference>
<evidence type="ECO:0000313" key="2">
    <source>
        <dbReference type="Ensembl" id="ENSDLAP00005026574.1"/>
    </source>
</evidence>
<keyword evidence="1" id="KW-0472">Membrane</keyword>
<keyword evidence="1" id="KW-0812">Transmembrane</keyword>
<reference evidence="2" key="2">
    <citation type="submission" date="2025-09" db="UniProtKB">
        <authorList>
            <consortium name="Ensembl"/>
        </authorList>
    </citation>
    <scope>IDENTIFICATION</scope>
</reference>
<evidence type="ECO:0000256" key="1">
    <source>
        <dbReference type="SAM" id="Phobius"/>
    </source>
</evidence>
<dbReference type="AlphaFoldDB" id="A0A8C4GQS7"/>
<keyword evidence="1" id="KW-1133">Transmembrane helix</keyword>
<dbReference type="GeneTree" id="ENSGT00940000179411"/>
<dbReference type="InterPro" id="IPR011990">
    <property type="entry name" value="TPR-like_helical_dom_sf"/>
</dbReference>
<dbReference type="Gene3D" id="1.25.40.10">
    <property type="entry name" value="Tetratricopeptide repeat domain"/>
    <property type="match status" value="1"/>
</dbReference>
<dbReference type="Ensembl" id="ENSDLAT00005028377.2">
    <property type="protein sequence ID" value="ENSDLAP00005026574.1"/>
    <property type="gene ID" value="ENSDLAG00005012019.2"/>
</dbReference>
<dbReference type="PANTHER" id="PTHR45153">
    <property type="entry name" value="TETRATRICOPEPTIDE REPEAT PROTEIN 16"/>
    <property type="match status" value="1"/>
</dbReference>
<evidence type="ECO:0000313" key="3">
    <source>
        <dbReference type="Proteomes" id="UP000694389"/>
    </source>
</evidence>
<reference evidence="2" key="1">
    <citation type="submission" date="2025-08" db="UniProtKB">
        <authorList>
            <consortium name="Ensembl"/>
        </authorList>
    </citation>
    <scope>IDENTIFICATION</scope>
</reference>
<accession>A0A8C4GQS7</accession>
<keyword evidence="3" id="KW-1185">Reference proteome</keyword>
<proteinExistence type="predicted"/>
<dbReference type="PANTHER" id="PTHR45153:SF1">
    <property type="entry name" value="TETRATRICOPEPTIDE REPEAT PROTEIN 16"/>
    <property type="match status" value="1"/>
</dbReference>
<sequence>MGKSQYEKAVMCFSEAITLQPEQLCVSQAEAYLQLCDFQSAAAYYKRARLLEPGAFSARLAFIYYLQVHITLFCFGWGLMLLLHFLNVFCDLYPSLACLTAAGHHTDCLKLVNNWMVLYGSTSDLYILRARLHKLLNQCYQDVKSALALNPTCPVAEALLLQLHEASEQARQQAVDRALTGQLLEALCMINISLANCPLDGRKFYLISSFKLISLQPY</sequence>
<organism evidence="2 3">
    <name type="scientific">Dicentrarchus labrax</name>
    <name type="common">European seabass</name>
    <name type="synonym">Morone labrax</name>
    <dbReference type="NCBI Taxonomy" id="13489"/>
    <lineage>
        <taxon>Eukaryota</taxon>
        <taxon>Metazoa</taxon>
        <taxon>Chordata</taxon>
        <taxon>Craniata</taxon>
        <taxon>Vertebrata</taxon>
        <taxon>Euteleostomi</taxon>
        <taxon>Actinopterygii</taxon>
        <taxon>Neopterygii</taxon>
        <taxon>Teleostei</taxon>
        <taxon>Neoteleostei</taxon>
        <taxon>Acanthomorphata</taxon>
        <taxon>Eupercaria</taxon>
        <taxon>Moronidae</taxon>
        <taxon>Dicentrarchus</taxon>
    </lineage>
</organism>
<feature type="transmembrane region" description="Helical" evidence="1">
    <location>
        <begin position="62"/>
        <end position="86"/>
    </location>
</feature>
<dbReference type="SUPFAM" id="SSF48452">
    <property type="entry name" value="TPR-like"/>
    <property type="match status" value="1"/>
</dbReference>
<name>A0A8C4GQS7_DICLA</name>